<proteinExistence type="predicted"/>
<dbReference type="Gene3D" id="3.40.50.150">
    <property type="entry name" value="Vaccinia Virus protein VP39"/>
    <property type="match status" value="1"/>
</dbReference>
<evidence type="ECO:0000313" key="2">
    <source>
        <dbReference type="Proteomes" id="UP000642094"/>
    </source>
</evidence>
<protein>
    <submittedName>
        <fullName evidence="1">Class I SAM-dependent methyltransferase</fullName>
    </submittedName>
</protein>
<keyword evidence="2" id="KW-1185">Reference proteome</keyword>
<reference evidence="1 2" key="1">
    <citation type="journal article" date="2020" name="ISME J.">
        <title>Comparative genomics reveals insights into cyanobacterial evolution and habitat adaptation.</title>
        <authorList>
            <person name="Chen M.Y."/>
            <person name="Teng W.K."/>
            <person name="Zhao L."/>
            <person name="Hu C.X."/>
            <person name="Zhou Y.K."/>
            <person name="Han B.P."/>
            <person name="Song L.R."/>
            <person name="Shu W.S."/>
        </authorList>
    </citation>
    <scope>NUCLEOTIDE SEQUENCE [LARGE SCALE GENOMIC DNA]</scope>
    <source>
        <strain evidence="1 2">FACHB-723</strain>
    </source>
</reference>
<gene>
    <name evidence="1" type="ORF">H6F41_02935</name>
</gene>
<dbReference type="EMBL" id="JACJQB010000003">
    <property type="protein sequence ID" value="MBD2187098.1"/>
    <property type="molecule type" value="Genomic_DNA"/>
</dbReference>
<comment type="caution">
    <text evidence="1">The sequence shown here is derived from an EMBL/GenBank/DDBJ whole genome shotgun (WGS) entry which is preliminary data.</text>
</comment>
<dbReference type="GO" id="GO:0008168">
    <property type="term" value="F:methyltransferase activity"/>
    <property type="evidence" value="ECO:0007669"/>
    <property type="project" value="UniProtKB-KW"/>
</dbReference>
<name>A0ABR7ZSZ5_9CYAN</name>
<evidence type="ECO:0000313" key="1">
    <source>
        <dbReference type="EMBL" id="MBD2187098.1"/>
    </source>
</evidence>
<keyword evidence="1" id="KW-0489">Methyltransferase</keyword>
<dbReference type="InterPro" id="IPR029063">
    <property type="entry name" value="SAM-dependent_MTases_sf"/>
</dbReference>
<sequence>MKNFLVKNPEKIGGEYSPILLQPVSLAKFASRINVIQEVIEILEKLSEDTFTQGMIETYRQGINLLGDDWEYLDITNSLYGISKLGQPENYLEIGVRRGRSVCIVGAASPNVNIYGFDLWQEGYGGNDNPGSDFVKTELSRLGHRGKTEFISGDSHVTVPQFLKNNPNLTFDLITVDGDHSLTGALDDLTNVVDRLRVGGVIVFDDIDNPYCPGLDNVWQKFLKMYPSLEGCIFRNPIGLGVALGIRKRPPSFDLEGQKKWFKWR</sequence>
<dbReference type="SUPFAM" id="SSF53335">
    <property type="entry name" value="S-adenosyl-L-methionine-dependent methyltransferases"/>
    <property type="match status" value="1"/>
</dbReference>
<dbReference type="RefSeq" id="WP_190401987.1">
    <property type="nucleotide sequence ID" value="NZ_JACJQB010000003.1"/>
</dbReference>
<dbReference type="GO" id="GO:0032259">
    <property type="term" value="P:methylation"/>
    <property type="evidence" value="ECO:0007669"/>
    <property type="project" value="UniProtKB-KW"/>
</dbReference>
<keyword evidence="1" id="KW-0808">Transferase</keyword>
<dbReference type="Pfam" id="PF13578">
    <property type="entry name" value="Methyltransf_24"/>
    <property type="match status" value="1"/>
</dbReference>
<organism evidence="1 2">
    <name type="scientific">Pseudanabaena mucicola FACHB-723</name>
    <dbReference type="NCBI Taxonomy" id="2692860"/>
    <lineage>
        <taxon>Bacteria</taxon>
        <taxon>Bacillati</taxon>
        <taxon>Cyanobacteriota</taxon>
        <taxon>Cyanophyceae</taxon>
        <taxon>Pseudanabaenales</taxon>
        <taxon>Pseudanabaenaceae</taxon>
        <taxon>Pseudanabaena</taxon>
    </lineage>
</organism>
<accession>A0ABR7ZSZ5</accession>
<dbReference type="Proteomes" id="UP000642094">
    <property type="component" value="Unassembled WGS sequence"/>
</dbReference>